<proteinExistence type="predicted"/>
<keyword evidence="2" id="KW-1185">Reference proteome</keyword>
<sequence>MTGYPMSVPLRDEKGINAELCVTKCLPKLLLLQLASDRTPDYCITTITRISARNTQNKGPSEQHTDHKTMIVTVRSYWPHLRRQLKSCRM</sequence>
<name>A0A4C1YIW2_EUMVA</name>
<dbReference type="Proteomes" id="UP000299102">
    <property type="component" value="Unassembled WGS sequence"/>
</dbReference>
<dbReference type="EMBL" id="BGZK01001204">
    <property type="protein sequence ID" value="GBP74347.1"/>
    <property type="molecule type" value="Genomic_DNA"/>
</dbReference>
<evidence type="ECO:0000313" key="1">
    <source>
        <dbReference type="EMBL" id="GBP74347.1"/>
    </source>
</evidence>
<dbReference type="AlphaFoldDB" id="A0A4C1YIW2"/>
<evidence type="ECO:0000313" key="2">
    <source>
        <dbReference type="Proteomes" id="UP000299102"/>
    </source>
</evidence>
<gene>
    <name evidence="1" type="ORF">EVAR_84399_1</name>
</gene>
<comment type="caution">
    <text evidence="1">The sequence shown here is derived from an EMBL/GenBank/DDBJ whole genome shotgun (WGS) entry which is preliminary data.</text>
</comment>
<reference evidence="1 2" key="1">
    <citation type="journal article" date="2019" name="Commun. Biol.">
        <title>The bagworm genome reveals a unique fibroin gene that provides high tensile strength.</title>
        <authorList>
            <person name="Kono N."/>
            <person name="Nakamura H."/>
            <person name="Ohtoshi R."/>
            <person name="Tomita M."/>
            <person name="Numata K."/>
            <person name="Arakawa K."/>
        </authorList>
    </citation>
    <scope>NUCLEOTIDE SEQUENCE [LARGE SCALE GENOMIC DNA]</scope>
</reference>
<organism evidence="1 2">
    <name type="scientific">Eumeta variegata</name>
    <name type="common">Bagworm moth</name>
    <name type="synonym">Eumeta japonica</name>
    <dbReference type="NCBI Taxonomy" id="151549"/>
    <lineage>
        <taxon>Eukaryota</taxon>
        <taxon>Metazoa</taxon>
        <taxon>Ecdysozoa</taxon>
        <taxon>Arthropoda</taxon>
        <taxon>Hexapoda</taxon>
        <taxon>Insecta</taxon>
        <taxon>Pterygota</taxon>
        <taxon>Neoptera</taxon>
        <taxon>Endopterygota</taxon>
        <taxon>Lepidoptera</taxon>
        <taxon>Glossata</taxon>
        <taxon>Ditrysia</taxon>
        <taxon>Tineoidea</taxon>
        <taxon>Psychidae</taxon>
        <taxon>Oiketicinae</taxon>
        <taxon>Eumeta</taxon>
    </lineage>
</organism>
<accession>A0A4C1YIW2</accession>
<protein>
    <submittedName>
        <fullName evidence="1">Uncharacterized protein</fullName>
    </submittedName>
</protein>